<gene>
    <name evidence="2" type="ORF">EDC14_100958</name>
</gene>
<keyword evidence="2" id="KW-0255">Endonuclease</keyword>
<dbReference type="Gene3D" id="3.90.1570.10">
    <property type="entry name" value="tt1808, chain A"/>
    <property type="match status" value="1"/>
</dbReference>
<evidence type="ECO:0000259" key="1">
    <source>
        <dbReference type="Pfam" id="PF05685"/>
    </source>
</evidence>
<dbReference type="InterPro" id="IPR008538">
    <property type="entry name" value="Uma2"/>
</dbReference>
<dbReference type="PANTHER" id="PTHR36558:SF1">
    <property type="entry name" value="RESTRICTION ENDONUCLEASE DOMAIN-CONTAINING PROTEIN-RELATED"/>
    <property type="match status" value="1"/>
</dbReference>
<dbReference type="CDD" id="cd06260">
    <property type="entry name" value="DUF820-like"/>
    <property type="match status" value="1"/>
</dbReference>
<reference evidence="2 3" key="1">
    <citation type="submission" date="2019-03" db="EMBL/GenBank/DDBJ databases">
        <title>Genomic Encyclopedia of Type Strains, Phase IV (KMG-IV): sequencing the most valuable type-strain genomes for metagenomic binning, comparative biology and taxonomic classification.</title>
        <authorList>
            <person name="Goeker M."/>
        </authorList>
    </citation>
    <scope>NUCLEOTIDE SEQUENCE [LARGE SCALE GENOMIC DNA]</scope>
    <source>
        <strain evidence="2 3">LX-B</strain>
    </source>
</reference>
<feature type="domain" description="Putative restriction endonuclease" evidence="1">
    <location>
        <begin position="14"/>
        <end position="180"/>
    </location>
</feature>
<dbReference type="OrthoDB" id="9798254at2"/>
<comment type="caution">
    <text evidence="2">The sequence shown here is derived from an EMBL/GenBank/DDBJ whole genome shotgun (WGS) entry which is preliminary data.</text>
</comment>
<dbReference type="RefSeq" id="WP_132014019.1">
    <property type="nucleotide sequence ID" value="NZ_SLUN01000009.1"/>
</dbReference>
<evidence type="ECO:0000313" key="2">
    <source>
        <dbReference type="EMBL" id="TCL70741.1"/>
    </source>
</evidence>
<keyword evidence="2" id="KW-0378">Hydrolase</keyword>
<dbReference type="AlphaFoldDB" id="A0A4R1RVR2"/>
<proteinExistence type="predicted"/>
<dbReference type="PANTHER" id="PTHR36558">
    <property type="entry name" value="GLR1098 PROTEIN"/>
    <property type="match status" value="1"/>
</dbReference>
<dbReference type="InterPro" id="IPR012296">
    <property type="entry name" value="Nuclease_put_TT1808"/>
</dbReference>
<dbReference type="SUPFAM" id="SSF52980">
    <property type="entry name" value="Restriction endonuclease-like"/>
    <property type="match status" value="1"/>
</dbReference>
<accession>A0A4R1RVR2</accession>
<organism evidence="2 3">
    <name type="scientific">Hydrogenispora ethanolica</name>
    <dbReference type="NCBI Taxonomy" id="1082276"/>
    <lineage>
        <taxon>Bacteria</taxon>
        <taxon>Bacillati</taxon>
        <taxon>Bacillota</taxon>
        <taxon>Hydrogenispora</taxon>
    </lineage>
</organism>
<keyword evidence="3" id="KW-1185">Reference proteome</keyword>
<dbReference type="EMBL" id="SLUN01000009">
    <property type="protein sequence ID" value="TCL70741.1"/>
    <property type="molecule type" value="Genomic_DNA"/>
</dbReference>
<dbReference type="Pfam" id="PF05685">
    <property type="entry name" value="Uma2"/>
    <property type="match status" value="1"/>
</dbReference>
<dbReference type="GO" id="GO:0004519">
    <property type="term" value="F:endonuclease activity"/>
    <property type="evidence" value="ECO:0007669"/>
    <property type="project" value="UniProtKB-KW"/>
</dbReference>
<sequence>MPLLRGQNEKYTYKDYLTWPDEERYELIDGIPHLQAAPIWQHQVISRELLIQFGNYLQGKPCQVFSTPFDLRLPESDEKDEDVANVLQPDILIICDKSRLKGTGYYGAPTLIIEIVSPSSGKMDKLYKFNKYEKAGVQEYWIVEPEEKIINVFTLLENNRYGRPDVYSEENSVKVGVFPDLLIELKSVFAY</sequence>
<dbReference type="Proteomes" id="UP000295008">
    <property type="component" value="Unassembled WGS sequence"/>
</dbReference>
<dbReference type="InterPro" id="IPR011335">
    <property type="entry name" value="Restrct_endonuc-II-like"/>
</dbReference>
<name>A0A4R1RVR2_HYDET</name>
<evidence type="ECO:0000313" key="3">
    <source>
        <dbReference type="Proteomes" id="UP000295008"/>
    </source>
</evidence>
<keyword evidence="2" id="KW-0540">Nuclease</keyword>
<protein>
    <submittedName>
        <fullName evidence="2">Uma2 family endonuclease</fullName>
    </submittedName>
</protein>